<reference evidence="1 2" key="2">
    <citation type="submission" date="2018-11" db="EMBL/GenBank/DDBJ databases">
        <authorList>
            <consortium name="Pathogen Informatics"/>
        </authorList>
    </citation>
    <scope>NUCLEOTIDE SEQUENCE [LARGE SCALE GENOMIC DNA]</scope>
    <source>
        <strain evidence="1 2">NST_G2</strain>
    </source>
</reference>
<name>A0A183T3A7_SCHSO</name>
<dbReference type="AlphaFoldDB" id="A0A183T3A7"/>
<evidence type="ECO:0000313" key="3">
    <source>
        <dbReference type="WBParaSite" id="SSLN_0001137801-mRNA-1"/>
    </source>
</evidence>
<evidence type="ECO:0000313" key="1">
    <source>
        <dbReference type="EMBL" id="VDL97340.1"/>
    </source>
</evidence>
<sequence length="100" mass="11014">MQDAWMIRKAEEIQGYSDDNEIKKLIKAIKAIFGPCIKGTAPLLGSDGTTLLTEKSQILKRLAEHFRSVLNCSSAISDAAIDRLPQVYTNNDLDLPPSLP</sequence>
<protein>
    <submittedName>
        <fullName evidence="3">Mediator complex subunit 15</fullName>
    </submittedName>
</protein>
<dbReference type="Proteomes" id="UP000275846">
    <property type="component" value="Unassembled WGS sequence"/>
</dbReference>
<organism evidence="3">
    <name type="scientific">Schistocephalus solidus</name>
    <name type="common">Tapeworm</name>
    <dbReference type="NCBI Taxonomy" id="70667"/>
    <lineage>
        <taxon>Eukaryota</taxon>
        <taxon>Metazoa</taxon>
        <taxon>Spiralia</taxon>
        <taxon>Lophotrochozoa</taxon>
        <taxon>Platyhelminthes</taxon>
        <taxon>Cestoda</taxon>
        <taxon>Eucestoda</taxon>
        <taxon>Diphyllobothriidea</taxon>
        <taxon>Diphyllobothriidae</taxon>
        <taxon>Schistocephalus</taxon>
    </lineage>
</organism>
<keyword evidence="2" id="KW-1185">Reference proteome</keyword>
<gene>
    <name evidence="1" type="ORF">SSLN_LOCUS10955</name>
</gene>
<proteinExistence type="predicted"/>
<accession>A0A183T3A7</accession>
<evidence type="ECO:0000313" key="2">
    <source>
        <dbReference type="Proteomes" id="UP000275846"/>
    </source>
</evidence>
<dbReference type="WBParaSite" id="SSLN_0001137801-mRNA-1">
    <property type="protein sequence ID" value="SSLN_0001137801-mRNA-1"/>
    <property type="gene ID" value="SSLN_0001137801"/>
</dbReference>
<dbReference type="EMBL" id="UYSU01036194">
    <property type="protein sequence ID" value="VDL97340.1"/>
    <property type="molecule type" value="Genomic_DNA"/>
</dbReference>
<reference evidence="3" key="1">
    <citation type="submission" date="2016-06" db="UniProtKB">
        <authorList>
            <consortium name="WormBaseParasite"/>
        </authorList>
    </citation>
    <scope>IDENTIFICATION</scope>
</reference>
<dbReference type="OrthoDB" id="6246920at2759"/>